<keyword evidence="12 14" id="KW-0472">Membrane</keyword>
<dbReference type="InterPro" id="IPR038662">
    <property type="entry name" value="ATP_synth_F0_csu_sf"/>
</dbReference>
<name>A0AAN6ZI52_9PEZI</name>
<evidence type="ECO:0000256" key="12">
    <source>
        <dbReference type="ARBA" id="ARBA00023136"/>
    </source>
</evidence>
<evidence type="ECO:0000256" key="4">
    <source>
        <dbReference type="ARBA" id="ARBA00022448"/>
    </source>
</evidence>
<dbReference type="FunFam" id="1.20.20.10:FF:000003">
    <property type="entry name" value="Atp synthase f complex subunit mitochondrial"/>
    <property type="match status" value="1"/>
</dbReference>
<dbReference type="GO" id="GO:0031966">
    <property type="term" value="C:mitochondrial membrane"/>
    <property type="evidence" value="ECO:0007669"/>
    <property type="project" value="UniProtKB-SubCell"/>
</dbReference>
<dbReference type="CDD" id="cd18182">
    <property type="entry name" value="ATP-synt_Fo_c_ATP5G3"/>
    <property type="match status" value="1"/>
</dbReference>
<keyword evidence="11" id="KW-0496">Mitochondrion</keyword>
<comment type="similarity">
    <text evidence="2 14">Belongs to the ATPase C chain family.</text>
</comment>
<evidence type="ECO:0000256" key="13">
    <source>
        <dbReference type="ARBA" id="ARBA00030961"/>
    </source>
</evidence>
<keyword evidence="8 14" id="KW-1133">Transmembrane helix</keyword>
<dbReference type="Gene3D" id="1.20.20.10">
    <property type="entry name" value="F1F0 ATP synthase subunit C"/>
    <property type="match status" value="1"/>
</dbReference>
<feature type="domain" description="V-ATPase proteolipid subunit C-like" evidence="15">
    <location>
        <begin position="91"/>
        <end position="152"/>
    </location>
</feature>
<dbReference type="GO" id="GO:0033177">
    <property type="term" value="C:proton-transporting two-sector ATPase complex, proton-transporting domain"/>
    <property type="evidence" value="ECO:0007669"/>
    <property type="project" value="InterPro"/>
</dbReference>
<dbReference type="Pfam" id="PF00137">
    <property type="entry name" value="ATP-synt_C"/>
    <property type="match status" value="1"/>
</dbReference>
<gene>
    <name evidence="16" type="ORF">BT67DRAFT_437755</name>
</gene>
<evidence type="ECO:0000256" key="3">
    <source>
        <dbReference type="ARBA" id="ARBA00019317"/>
    </source>
</evidence>
<keyword evidence="17" id="KW-1185">Reference proteome</keyword>
<accession>A0AAN6ZI52</accession>
<dbReference type="GO" id="GO:0045259">
    <property type="term" value="C:proton-transporting ATP synthase complex"/>
    <property type="evidence" value="ECO:0007669"/>
    <property type="project" value="UniProtKB-KW"/>
</dbReference>
<feature type="transmembrane region" description="Helical" evidence="14">
    <location>
        <begin position="97"/>
        <end position="118"/>
    </location>
</feature>
<dbReference type="HAMAP" id="MF_01396">
    <property type="entry name" value="ATP_synth_c_bact"/>
    <property type="match status" value="1"/>
</dbReference>
<dbReference type="GO" id="GO:0015078">
    <property type="term" value="F:proton transmembrane transporter activity"/>
    <property type="evidence" value="ECO:0007669"/>
    <property type="project" value="InterPro"/>
</dbReference>
<evidence type="ECO:0000256" key="11">
    <source>
        <dbReference type="ARBA" id="ARBA00023128"/>
    </source>
</evidence>
<dbReference type="PANTHER" id="PTHR10031:SF0">
    <property type="entry name" value="ATPASE PROTEIN 9"/>
    <property type="match status" value="1"/>
</dbReference>
<dbReference type="GO" id="GO:0008289">
    <property type="term" value="F:lipid binding"/>
    <property type="evidence" value="ECO:0007669"/>
    <property type="project" value="UniProtKB-KW"/>
</dbReference>
<dbReference type="InterPro" id="IPR020537">
    <property type="entry name" value="ATP_synth_F0_csu_DDCD_BS"/>
</dbReference>
<dbReference type="EMBL" id="MU853401">
    <property type="protein sequence ID" value="KAK4138429.1"/>
    <property type="molecule type" value="Genomic_DNA"/>
</dbReference>
<evidence type="ECO:0000256" key="1">
    <source>
        <dbReference type="ARBA" id="ARBA00004225"/>
    </source>
</evidence>
<dbReference type="PANTHER" id="PTHR10031">
    <property type="entry name" value="ATP SYNTHASE LIPID-BINDING PROTEIN, MITOCHONDRIAL"/>
    <property type="match status" value="1"/>
</dbReference>
<reference evidence="16" key="1">
    <citation type="journal article" date="2023" name="Mol. Phylogenet. Evol.">
        <title>Genome-scale phylogeny and comparative genomics of the fungal order Sordariales.</title>
        <authorList>
            <person name="Hensen N."/>
            <person name="Bonometti L."/>
            <person name="Westerberg I."/>
            <person name="Brannstrom I.O."/>
            <person name="Guillou S."/>
            <person name="Cros-Aarteil S."/>
            <person name="Calhoun S."/>
            <person name="Haridas S."/>
            <person name="Kuo A."/>
            <person name="Mondo S."/>
            <person name="Pangilinan J."/>
            <person name="Riley R."/>
            <person name="LaButti K."/>
            <person name="Andreopoulos B."/>
            <person name="Lipzen A."/>
            <person name="Chen C."/>
            <person name="Yan M."/>
            <person name="Daum C."/>
            <person name="Ng V."/>
            <person name="Clum A."/>
            <person name="Steindorff A."/>
            <person name="Ohm R.A."/>
            <person name="Martin F."/>
            <person name="Silar P."/>
            <person name="Natvig D.O."/>
            <person name="Lalanne C."/>
            <person name="Gautier V."/>
            <person name="Ament-Velasquez S.L."/>
            <person name="Kruys A."/>
            <person name="Hutchinson M.I."/>
            <person name="Powell A.J."/>
            <person name="Barry K."/>
            <person name="Miller A.N."/>
            <person name="Grigoriev I.V."/>
            <person name="Debuchy R."/>
            <person name="Gladieux P."/>
            <person name="Hiltunen Thoren M."/>
            <person name="Johannesson H."/>
        </authorList>
    </citation>
    <scope>NUCLEOTIDE SEQUENCE</scope>
    <source>
        <strain evidence="16">CBS 123565</strain>
    </source>
</reference>
<keyword evidence="9 14" id="KW-0406">Ion transport</keyword>
<dbReference type="InterPro" id="IPR000454">
    <property type="entry name" value="ATP_synth_F0_csu"/>
</dbReference>
<comment type="subcellular location">
    <subcellularLocation>
        <location evidence="1">Mitochondrion membrane</location>
        <topology evidence="1">Multi-pass membrane protein</topology>
    </subcellularLocation>
</comment>
<dbReference type="Proteomes" id="UP001304895">
    <property type="component" value="Unassembled WGS sequence"/>
</dbReference>
<keyword evidence="4 14" id="KW-0813">Transport</keyword>
<protein>
    <recommendedName>
        <fullName evidence="3">ATP synthase subunit 9, mitochondrial</fullName>
    </recommendedName>
    <alternativeName>
        <fullName evidence="13">Lipid-binding protein</fullName>
    </alternativeName>
</protein>
<dbReference type="InterPro" id="IPR002379">
    <property type="entry name" value="ATPase_proteolipid_c-like_dom"/>
</dbReference>
<keyword evidence="5" id="KW-0138">CF(0)</keyword>
<dbReference type="SUPFAM" id="SSF81333">
    <property type="entry name" value="F1F0 ATP synthase subunit C"/>
    <property type="match status" value="1"/>
</dbReference>
<feature type="transmembrane region" description="Helical" evidence="14">
    <location>
        <begin position="130"/>
        <end position="155"/>
    </location>
</feature>
<keyword evidence="10 14" id="KW-0446">Lipid-binding</keyword>
<keyword evidence="7 14" id="KW-0375">Hydrogen ion transport</keyword>
<evidence type="ECO:0000259" key="15">
    <source>
        <dbReference type="Pfam" id="PF00137"/>
    </source>
</evidence>
<keyword evidence="6 14" id="KW-0812">Transmembrane</keyword>
<reference evidence="16" key="2">
    <citation type="submission" date="2023-05" db="EMBL/GenBank/DDBJ databases">
        <authorList>
            <consortium name="Lawrence Berkeley National Laboratory"/>
            <person name="Steindorff A."/>
            <person name="Hensen N."/>
            <person name="Bonometti L."/>
            <person name="Westerberg I."/>
            <person name="Brannstrom I.O."/>
            <person name="Guillou S."/>
            <person name="Cros-Aarteil S."/>
            <person name="Calhoun S."/>
            <person name="Haridas S."/>
            <person name="Kuo A."/>
            <person name="Mondo S."/>
            <person name="Pangilinan J."/>
            <person name="Riley R."/>
            <person name="Labutti K."/>
            <person name="Andreopoulos B."/>
            <person name="Lipzen A."/>
            <person name="Chen C."/>
            <person name="Yanf M."/>
            <person name="Daum C."/>
            <person name="Ng V."/>
            <person name="Clum A."/>
            <person name="Ohm R."/>
            <person name="Martin F."/>
            <person name="Silar P."/>
            <person name="Natvig D."/>
            <person name="Lalanne C."/>
            <person name="Gautier V."/>
            <person name="Ament-Velasquez S.L."/>
            <person name="Kruys A."/>
            <person name="Hutchinson M.I."/>
            <person name="Powell A.J."/>
            <person name="Barry K."/>
            <person name="Miller A.N."/>
            <person name="Grigoriev I.V."/>
            <person name="Debuchy R."/>
            <person name="Gladieux P."/>
            <person name="Thoren M.H."/>
            <person name="Johannesson H."/>
        </authorList>
    </citation>
    <scope>NUCLEOTIDE SEQUENCE</scope>
    <source>
        <strain evidence="16">CBS 123565</strain>
    </source>
</reference>
<evidence type="ECO:0000256" key="9">
    <source>
        <dbReference type="ARBA" id="ARBA00023065"/>
    </source>
</evidence>
<proteinExistence type="inferred from homology"/>
<dbReference type="GO" id="GO:0015986">
    <property type="term" value="P:proton motive force-driven ATP synthesis"/>
    <property type="evidence" value="ECO:0007669"/>
    <property type="project" value="InterPro"/>
</dbReference>
<evidence type="ECO:0000256" key="14">
    <source>
        <dbReference type="RuleBase" id="RU004221"/>
    </source>
</evidence>
<evidence type="ECO:0000256" key="10">
    <source>
        <dbReference type="ARBA" id="ARBA00023121"/>
    </source>
</evidence>
<comment type="caution">
    <text evidence="16">The sequence shown here is derived from an EMBL/GenBank/DDBJ whole genome shotgun (WGS) entry which is preliminary data.</text>
</comment>
<evidence type="ECO:0000256" key="5">
    <source>
        <dbReference type="ARBA" id="ARBA00022547"/>
    </source>
</evidence>
<sequence>MLASSRVSGAVARMGLKPTSRLMSTAHTQARIPSSIISATRQQPLTGRHGLVLNGARNTFASTMVRNAMQRRGVVVESAAAAIVTAAKVHGAGLATIGLAGAGVGIGTVFGSLIQGVARNPALRGQLFSYAVLGFAFAEATGLFALMVAFLLLYAY</sequence>
<dbReference type="PROSITE" id="PS00605">
    <property type="entry name" value="ATPASE_C"/>
    <property type="match status" value="1"/>
</dbReference>
<evidence type="ECO:0000256" key="7">
    <source>
        <dbReference type="ARBA" id="ARBA00022781"/>
    </source>
</evidence>
<organism evidence="16 17">
    <name type="scientific">Trichocladium antarcticum</name>
    <dbReference type="NCBI Taxonomy" id="1450529"/>
    <lineage>
        <taxon>Eukaryota</taxon>
        <taxon>Fungi</taxon>
        <taxon>Dikarya</taxon>
        <taxon>Ascomycota</taxon>
        <taxon>Pezizomycotina</taxon>
        <taxon>Sordariomycetes</taxon>
        <taxon>Sordariomycetidae</taxon>
        <taxon>Sordariales</taxon>
        <taxon>Chaetomiaceae</taxon>
        <taxon>Trichocladium</taxon>
    </lineage>
</organism>
<evidence type="ECO:0000256" key="6">
    <source>
        <dbReference type="ARBA" id="ARBA00022692"/>
    </source>
</evidence>
<evidence type="ECO:0000313" key="16">
    <source>
        <dbReference type="EMBL" id="KAK4138429.1"/>
    </source>
</evidence>
<dbReference type="AlphaFoldDB" id="A0AAN6ZI52"/>
<dbReference type="InterPro" id="IPR035921">
    <property type="entry name" value="F/V-ATP_Csub_sf"/>
</dbReference>
<evidence type="ECO:0000313" key="17">
    <source>
        <dbReference type="Proteomes" id="UP001304895"/>
    </source>
</evidence>
<evidence type="ECO:0000256" key="8">
    <source>
        <dbReference type="ARBA" id="ARBA00022989"/>
    </source>
</evidence>
<evidence type="ECO:0000256" key="2">
    <source>
        <dbReference type="ARBA" id="ARBA00006704"/>
    </source>
</evidence>
<dbReference type="PRINTS" id="PR00124">
    <property type="entry name" value="ATPASEC"/>
</dbReference>